<keyword evidence="8" id="KW-0131">Cell cycle</keyword>
<evidence type="ECO:0000256" key="6">
    <source>
        <dbReference type="ARBA" id="ARBA00023163"/>
    </source>
</evidence>
<dbReference type="GO" id="GO:0005634">
    <property type="term" value="C:nucleus"/>
    <property type="evidence" value="ECO:0007669"/>
    <property type="project" value="UniProtKB-SubCell"/>
</dbReference>
<feature type="region of interest" description="Disordered" evidence="12">
    <location>
        <begin position="246"/>
        <end position="318"/>
    </location>
</feature>
<evidence type="ECO:0000256" key="7">
    <source>
        <dbReference type="ARBA" id="ARBA00023242"/>
    </source>
</evidence>
<proteinExistence type="inferred from homology"/>
<evidence type="ECO:0000256" key="5">
    <source>
        <dbReference type="ARBA" id="ARBA00023127"/>
    </source>
</evidence>
<dbReference type="InterPro" id="IPR013763">
    <property type="entry name" value="Cyclin-like_dom"/>
</dbReference>
<dbReference type="Pfam" id="PF00134">
    <property type="entry name" value="Cyclin_N"/>
    <property type="match status" value="1"/>
</dbReference>
<keyword evidence="5 11" id="KW-0195">Cyclin</keyword>
<dbReference type="EMBL" id="JACMRX010000001">
    <property type="protein sequence ID" value="KAF7997510.1"/>
    <property type="molecule type" value="Genomic_DNA"/>
</dbReference>
<dbReference type="GO" id="GO:0016538">
    <property type="term" value="F:cyclin-dependent protein serine/threonine kinase regulator activity"/>
    <property type="evidence" value="ECO:0007669"/>
    <property type="project" value="InterPro"/>
</dbReference>
<dbReference type="InterPro" id="IPR043198">
    <property type="entry name" value="Cyclin/Ssn8"/>
</dbReference>
<evidence type="ECO:0000256" key="2">
    <source>
        <dbReference type="ARBA" id="ARBA00022618"/>
    </source>
</evidence>
<evidence type="ECO:0000256" key="10">
    <source>
        <dbReference type="ARBA" id="ARBA00073757"/>
    </source>
</evidence>
<evidence type="ECO:0000259" key="13">
    <source>
        <dbReference type="SMART" id="SM00385"/>
    </source>
</evidence>
<accession>A0A834Y3Q5</accession>
<dbReference type="FunFam" id="1.10.472.10:FF:000018">
    <property type="entry name" value="Cyclin-K (Predicted)"/>
    <property type="match status" value="1"/>
</dbReference>
<keyword evidence="2" id="KW-0132">Cell division</keyword>
<sequence length="406" mass="46615">MPCWYYDKNELRHTPSIQDGIDYNTEWRYRNEGARFIIDIGSKMNLGYNTKATGVVYFHRFYMFYSFQQFPRHVTACVCLFLAGKVEETPKKCRDIIKIARSQLTDEEFALFGEDPKEELMTLERILLQTMKFDLQVEHPYSYLLDYAKCLKGDKNKLQKIVQMAWIFANDSLCTTLCLQWEPEIIAVALLYLAGKLSKFEVVDWNGKQPQHLRWWDMFVEDLTMDLLEDICHQVLDYYLQVNQTKQPDSPPLKPVSQQASRENQTPSIAPIDSPSNPPNVLTPSKIPKNDSTIVSSNGYQQPDQLEPSISQSHFPNYQQNFQNAPGVYPTGFPPTNISVPPPSVNTMRMGSVPHIGAPPPPPPPPAQFVPYEYQSNPTYFMQPGNPMPPPPPGNFTRAYYKKKTL</sequence>
<dbReference type="Gene3D" id="1.10.472.10">
    <property type="entry name" value="Cyclin-like"/>
    <property type="match status" value="2"/>
</dbReference>
<evidence type="ECO:0000256" key="1">
    <source>
        <dbReference type="ARBA" id="ARBA00004123"/>
    </source>
</evidence>
<feature type="domain" description="Cyclin-like" evidence="13">
    <location>
        <begin position="142"/>
        <end position="229"/>
    </location>
</feature>
<dbReference type="OrthoDB" id="25002at2759"/>
<protein>
    <recommendedName>
        <fullName evidence="10">Cyclin-K</fullName>
    </recommendedName>
</protein>
<organism evidence="14 15">
    <name type="scientific">Aphidius gifuensis</name>
    <name type="common">Parasitoid wasp</name>
    <dbReference type="NCBI Taxonomy" id="684658"/>
    <lineage>
        <taxon>Eukaryota</taxon>
        <taxon>Metazoa</taxon>
        <taxon>Ecdysozoa</taxon>
        <taxon>Arthropoda</taxon>
        <taxon>Hexapoda</taxon>
        <taxon>Insecta</taxon>
        <taxon>Pterygota</taxon>
        <taxon>Neoptera</taxon>
        <taxon>Endopterygota</taxon>
        <taxon>Hymenoptera</taxon>
        <taxon>Apocrita</taxon>
        <taxon>Ichneumonoidea</taxon>
        <taxon>Braconidae</taxon>
        <taxon>Aphidiinae</taxon>
        <taxon>Aphidius</taxon>
    </lineage>
</organism>
<dbReference type="FunFam" id="1.10.472.10:FF:000021">
    <property type="entry name" value="Cyclin-K (Predicted)"/>
    <property type="match status" value="1"/>
</dbReference>
<dbReference type="CDD" id="cd20530">
    <property type="entry name" value="CYCLIN_CCNK_rpt1"/>
    <property type="match status" value="1"/>
</dbReference>
<dbReference type="Pfam" id="PF21797">
    <property type="entry name" value="CycT2-like_C"/>
    <property type="match status" value="1"/>
</dbReference>
<dbReference type="Proteomes" id="UP000639338">
    <property type="component" value="Unassembled WGS sequence"/>
</dbReference>
<evidence type="ECO:0000256" key="4">
    <source>
        <dbReference type="ARBA" id="ARBA00023015"/>
    </source>
</evidence>
<feature type="compositionally biased region" description="Polar residues" evidence="12">
    <location>
        <begin position="290"/>
        <end position="318"/>
    </location>
</feature>
<gene>
    <name evidence="14" type="ORF">HCN44_006081</name>
</gene>
<dbReference type="InterPro" id="IPR006671">
    <property type="entry name" value="Cyclin_N"/>
</dbReference>
<name>A0A834Y3Q5_APHGI</name>
<dbReference type="SUPFAM" id="SSF47954">
    <property type="entry name" value="Cyclin-like"/>
    <property type="match status" value="2"/>
</dbReference>
<evidence type="ECO:0000256" key="3">
    <source>
        <dbReference type="ARBA" id="ARBA00022776"/>
    </source>
</evidence>
<dbReference type="PANTHER" id="PTHR10026">
    <property type="entry name" value="CYCLIN"/>
    <property type="match status" value="1"/>
</dbReference>
<dbReference type="AlphaFoldDB" id="A0A834Y3Q5"/>
<dbReference type="GO" id="GO:0051301">
    <property type="term" value="P:cell division"/>
    <property type="evidence" value="ECO:0007669"/>
    <property type="project" value="UniProtKB-KW"/>
</dbReference>
<evidence type="ECO:0000256" key="12">
    <source>
        <dbReference type="SAM" id="MobiDB-lite"/>
    </source>
</evidence>
<keyword evidence="3" id="KW-0498">Mitosis</keyword>
<keyword evidence="4" id="KW-0805">Transcription regulation</keyword>
<comment type="subcellular location">
    <subcellularLocation>
        <location evidence="1">Nucleus</location>
    </subcellularLocation>
</comment>
<evidence type="ECO:0000313" key="15">
    <source>
        <dbReference type="Proteomes" id="UP000639338"/>
    </source>
</evidence>
<comment type="similarity">
    <text evidence="11">Belongs to the cyclin family.</text>
</comment>
<keyword evidence="15" id="KW-1185">Reference proteome</keyword>
<comment type="function">
    <text evidence="9">Regulatory subunit of cyclin-dependent kinases that mediates activation of target kinases. Plays a role in transcriptional regulation via its role in regulating the phosphorylation of the C-terminal domain (CTD) of the large subunit of RNA polymerase II (POLR2A).</text>
</comment>
<dbReference type="SMART" id="SM00385">
    <property type="entry name" value="CYCLIN"/>
    <property type="match status" value="2"/>
</dbReference>
<evidence type="ECO:0000313" key="14">
    <source>
        <dbReference type="EMBL" id="KAF7997510.1"/>
    </source>
</evidence>
<dbReference type="CDD" id="cd20531">
    <property type="entry name" value="CYCLIN_CCNK_rpt2"/>
    <property type="match status" value="1"/>
</dbReference>
<reference evidence="14 15" key="1">
    <citation type="submission" date="2020-08" db="EMBL/GenBank/DDBJ databases">
        <title>Aphidius gifuensis genome sequencing and assembly.</title>
        <authorList>
            <person name="Du Z."/>
        </authorList>
    </citation>
    <scope>NUCLEOTIDE SEQUENCE [LARGE SCALE GENOMIC DNA]</scope>
    <source>
        <strain evidence="14">YNYX2018</strain>
        <tissue evidence="14">Adults</tissue>
    </source>
</reference>
<keyword evidence="6" id="KW-0804">Transcription</keyword>
<feature type="compositionally biased region" description="Polar residues" evidence="12">
    <location>
        <begin position="256"/>
        <end position="268"/>
    </location>
</feature>
<feature type="domain" description="Cyclin-like" evidence="13">
    <location>
        <begin position="35"/>
        <end position="129"/>
    </location>
</feature>
<comment type="caution">
    <text evidence="14">The sequence shown here is derived from an EMBL/GenBank/DDBJ whole genome shotgun (WGS) entry which is preliminary data.</text>
</comment>
<dbReference type="InterPro" id="IPR036915">
    <property type="entry name" value="Cyclin-like_sf"/>
</dbReference>
<evidence type="ECO:0000256" key="8">
    <source>
        <dbReference type="ARBA" id="ARBA00023306"/>
    </source>
</evidence>
<evidence type="ECO:0000256" key="11">
    <source>
        <dbReference type="RuleBase" id="RU000383"/>
    </source>
</evidence>
<dbReference type="GO" id="GO:0006357">
    <property type="term" value="P:regulation of transcription by RNA polymerase II"/>
    <property type="evidence" value="ECO:0007669"/>
    <property type="project" value="InterPro"/>
</dbReference>
<keyword evidence="7" id="KW-0539">Nucleus</keyword>
<evidence type="ECO:0000256" key="9">
    <source>
        <dbReference type="ARBA" id="ARBA00054991"/>
    </source>
</evidence>